<dbReference type="PANTHER" id="PTHR46128">
    <property type="entry name" value="MITOCHONDRIAL GROUP I INTRON SPLICING FACTOR CCM1"/>
    <property type="match status" value="1"/>
</dbReference>
<dbReference type="SUPFAM" id="SSF81901">
    <property type="entry name" value="HCP-like"/>
    <property type="match status" value="1"/>
</dbReference>
<feature type="repeat" description="PPR" evidence="3">
    <location>
        <begin position="528"/>
        <end position="562"/>
    </location>
</feature>
<keyword evidence="5" id="KW-1185">Reference proteome</keyword>
<organism evidence="4 5">
    <name type="scientific">Ricinus communis</name>
    <name type="common">Castor bean</name>
    <dbReference type="NCBI Taxonomy" id="3988"/>
    <lineage>
        <taxon>Eukaryota</taxon>
        <taxon>Viridiplantae</taxon>
        <taxon>Streptophyta</taxon>
        <taxon>Embryophyta</taxon>
        <taxon>Tracheophyta</taxon>
        <taxon>Spermatophyta</taxon>
        <taxon>Magnoliopsida</taxon>
        <taxon>eudicotyledons</taxon>
        <taxon>Gunneridae</taxon>
        <taxon>Pentapetalae</taxon>
        <taxon>rosids</taxon>
        <taxon>fabids</taxon>
        <taxon>Malpighiales</taxon>
        <taxon>Euphorbiaceae</taxon>
        <taxon>Acalyphoideae</taxon>
        <taxon>Acalypheae</taxon>
        <taxon>Ricinus</taxon>
    </lineage>
</organism>
<evidence type="ECO:0000256" key="2">
    <source>
        <dbReference type="ARBA" id="ARBA00022737"/>
    </source>
</evidence>
<feature type="repeat" description="PPR" evidence="3">
    <location>
        <begin position="219"/>
        <end position="253"/>
    </location>
</feature>
<dbReference type="GO" id="GO:0003729">
    <property type="term" value="F:mRNA binding"/>
    <property type="evidence" value="ECO:0000318"/>
    <property type="project" value="GO_Central"/>
</dbReference>
<dbReference type="InParanoid" id="B9RWW5"/>
<protein>
    <submittedName>
        <fullName evidence="4">Pentatricopeptide repeat-containing protein, putative</fullName>
    </submittedName>
</protein>
<evidence type="ECO:0000313" key="4">
    <source>
        <dbReference type="EMBL" id="EEF44120.1"/>
    </source>
</evidence>
<feature type="repeat" description="PPR" evidence="3">
    <location>
        <begin position="774"/>
        <end position="808"/>
    </location>
</feature>
<dbReference type="InterPro" id="IPR011990">
    <property type="entry name" value="TPR-like_helical_dom_sf"/>
</dbReference>
<evidence type="ECO:0000313" key="5">
    <source>
        <dbReference type="Proteomes" id="UP000008311"/>
    </source>
</evidence>
<dbReference type="FunCoup" id="B9RWW5">
    <property type="interactions" value="1260"/>
</dbReference>
<feature type="repeat" description="PPR" evidence="3">
    <location>
        <begin position="494"/>
        <end position="524"/>
    </location>
</feature>
<dbReference type="Pfam" id="PF13812">
    <property type="entry name" value="PPR_3"/>
    <property type="match status" value="1"/>
</dbReference>
<dbReference type="PANTHER" id="PTHR46128:SF211">
    <property type="entry name" value="PENTACOTRIPEPTIDE-REPEAT REGION OF PRORP DOMAIN-CONTAINING PROTEIN"/>
    <property type="match status" value="1"/>
</dbReference>
<dbReference type="Proteomes" id="UP000008311">
    <property type="component" value="Unassembled WGS sequence"/>
</dbReference>
<dbReference type="InterPro" id="IPR002885">
    <property type="entry name" value="PPR_rpt"/>
</dbReference>
<dbReference type="Pfam" id="PF12854">
    <property type="entry name" value="PPR_1"/>
    <property type="match status" value="3"/>
</dbReference>
<comment type="similarity">
    <text evidence="1">Belongs to the PPR family. P subfamily.</text>
</comment>
<dbReference type="STRING" id="3988.B9RWW5"/>
<accession>B9RWW5</accession>
<dbReference type="Pfam" id="PF13041">
    <property type="entry name" value="PPR_2"/>
    <property type="match status" value="2"/>
</dbReference>
<feature type="repeat" description="PPR" evidence="3">
    <location>
        <begin position="289"/>
        <end position="323"/>
    </location>
</feature>
<dbReference type="Gene3D" id="1.25.40.10">
    <property type="entry name" value="Tetratricopeptide repeat domain"/>
    <property type="match status" value="6"/>
</dbReference>
<dbReference type="PROSITE" id="PS51375">
    <property type="entry name" value="PPR"/>
    <property type="match status" value="9"/>
</dbReference>
<sequence length="932" mass="104704">MISSTSVTTIKLSRYFSSFSSASSSIQNLLKRGFTPTLKSINQYLLFLVKIHKFTLVPHFLSQLNQNQIEGNYQTHSLFLLALLKLKNFEEAEHFIKTHRAKSSSSSKGHKFLDSLIQAISTDEKDPNKALLVLHDCLRNYGMLPSSFTFCSVIHSFVLQGNMSGAIQVLELMNDEKINYPFCNFVCSSIVSGFCKMGKPELAMGFFENSLKLGALKPNLVTYTAVVSSLCMLGRADEVFDLVCEMEEEGLAFDVVFYSCWICGYFRNGVFIEAIRKHKEMVKKGISSDTIGYTILIDGFSKEGSVEKSVGFLHHMLANGSEPNLVTYTAIILGFCRKGKIDEAFAIFKLVENLGIKLDEFIYAILVDGFCLKGDFDRAYQLIEEMEKKGITPTIVAYNILINSLCKAGRTFDADEVSKALQGDKITYSALLHGYIKEENSIGILEVRQRLEEARIQMDIIMFNIILKALFVVGAFEDVLVLYNGMQEMNLVANSITYCTIIGGFCKVGRIDEALEIFDEFRHGLGSSVACYNCMINGLCKNGMVDMAAEIFVELIEKGLTLDIGICMTLIKAIVKEKSADGVLDLIYRIQNIGSDKYDSTVWNYAMSLLSKRKFSMAASEVYMVARRNKLVLTSKSYYLIIKGLIGDGKFWLTRPILSSFMKEYGLIEPKDVKSALYFFNKMKEDNAFVTFPEGYLLDAKQLFESMVLKGFKWNIRIYNSFINGYCKFGQFEEALKILKIIETECLDLDEFSGDMEGALRFFLEYKQKGISPDFLGFLYLIRGLCGKGRMEEARNILREMLQSQSVMELLNKVNTEVETESIESFLLFLCEKGSIKEAVAVLNEIGSLFFPVQKWSSPSESQSLQSANLSLASCDATEVDEVVETSDDLGESKFNCFASYYSVIASLCSKGELGEANRFAKEKLASWEGIS</sequence>
<dbReference type="Pfam" id="PF01535">
    <property type="entry name" value="PPR"/>
    <property type="match status" value="5"/>
</dbReference>
<reference evidence="5" key="1">
    <citation type="journal article" date="2010" name="Nat. Biotechnol.">
        <title>Draft genome sequence of the oilseed species Ricinus communis.</title>
        <authorList>
            <person name="Chan A.P."/>
            <person name="Crabtree J."/>
            <person name="Zhao Q."/>
            <person name="Lorenzi H."/>
            <person name="Orvis J."/>
            <person name="Puiu D."/>
            <person name="Melake-Berhan A."/>
            <person name="Jones K.M."/>
            <person name="Redman J."/>
            <person name="Chen G."/>
            <person name="Cahoon E.B."/>
            <person name="Gedil M."/>
            <person name="Stanke M."/>
            <person name="Haas B.J."/>
            <person name="Wortman J.R."/>
            <person name="Fraser-Liggett C.M."/>
            <person name="Ravel J."/>
            <person name="Rabinowicz P.D."/>
        </authorList>
    </citation>
    <scope>NUCLEOTIDE SEQUENCE [LARGE SCALE GENOMIC DNA]</scope>
    <source>
        <strain evidence="5">cv. Hale</strain>
    </source>
</reference>
<feature type="repeat" description="PPR" evidence="3">
    <location>
        <begin position="359"/>
        <end position="393"/>
    </location>
</feature>
<feature type="repeat" description="PPR" evidence="3">
    <location>
        <begin position="254"/>
        <end position="288"/>
    </location>
</feature>
<dbReference type="AlphaFoldDB" id="B9RWW5"/>
<evidence type="ECO:0000256" key="1">
    <source>
        <dbReference type="ARBA" id="ARBA00007626"/>
    </source>
</evidence>
<name>B9RWW5_RICCO</name>
<feature type="repeat" description="PPR" evidence="3">
    <location>
        <begin position="715"/>
        <end position="749"/>
    </location>
</feature>
<evidence type="ECO:0000256" key="3">
    <source>
        <dbReference type="PROSITE-ProRule" id="PRU00708"/>
    </source>
</evidence>
<keyword evidence="2" id="KW-0677">Repeat</keyword>
<dbReference type="EMBL" id="EQ973825">
    <property type="protein sequence ID" value="EEF44120.1"/>
    <property type="molecule type" value="Genomic_DNA"/>
</dbReference>
<proteinExistence type="inferred from homology"/>
<dbReference type="InterPro" id="IPR050872">
    <property type="entry name" value="PPR_P_subfamily"/>
</dbReference>
<dbReference type="NCBIfam" id="TIGR00756">
    <property type="entry name" value="PPR"/>
    <property type="match status" value="10"/>
</dbReference>
<feature type="repeat" description="PPR" evidence="3">
    <location>
        <begin position="324"/>
        <end position="358"/>
    </location>
</feature>
<dbReference type="eggNOG" id="KOG4197">
    <property type="taxonomic scope" value="Eukaryota"/>
</dbReference>
<gene>
    <name evidence="4" type="ORF">RCOM_1703740</name>
</gene>